<evidence type="ECO:0000256" key="4">
    <source>
        <dbReference type="ARBA" id="ARBA00023136"/>
    </source>
</evidence>
<dbReference type="PANTHER" id="PTHR46474:SF1">
    <property type="entry name" value="TWO PORE CHANNEL PROTEIN 1"/>
    <property type="match status" value="1"/>
</dbReference>
<feature type="transmembrane region" description="Helical" evidence="6">
    <location>
        <begin position="351"/>
        <end position="374"/>
    </location>
</feature>
<name>A0A553NX33_TIGCA</name>
<feature type="region of interest" description="Disordered" evidence="5">
    <location>
        <begin position="9"/>
        <end position="113"/>
    </location>
</feature>
<dbReference type="Proteomes" id="UP000318571">
    <property type="component" value="Chromosome 9"/>
</dbReference>
<dbReference type="GO" id="GO:0005765">
    <property type="term" value="C:lysosomal membrane"/>
    <property type="evidence" value="ECO:0007669"/>
    <property type="project" value="InterPro"/>
</dbReference>
<feature type="compositionally biased region" description="Polar residues" evidence="5">
    <location>
        <begin position="23"/>
        <end position="39"/>
    </location>
</feature>
<dbReference type="AlphaFoldDB" id="A0A553NX33"/>
<keyword evidence="4 6" id="KW-0472">Membrane</keyword>
<dbReference type="OMA" id="MCSTAIV"/>
<feature type="transmembrane region" description="Helical" evidence="6">
    <location>
        <begin position="493"/>
        <end position="515"/>
    </location>
</feature>
<dbReference type="FunFam" id="1.10.287.70:FF:000062">
    <property type="entry name" value="Two pore calcium channel protein 1"/>
    <property type="match status" value="1"/>
</dbReference>
<evidence type="ECO:0000256" key="6">
    <source>
        <dbReference type="SAM" id="Phobius"/>
    </source>
</evidence>
<evidence type="ECO:0000313" key="8">
    <source>
        <dbReference type="EMBL" id="TRY69993.1"/>
    </source>
</evidence>
<dbReference type="InterPro" id="IPR028801">
    <property type="entry name" value="TPC1_animal"/>
</dbReference>
<proteinExistence type="predicted"/>
<dbReference type="PANTHER" id="PTHR46474">
    <property type="entry name" value="TWO PORE CALCIUM CHANNEL PROTEIN 1"/>
    <property type="match status" value="1"/>
</dbReference>
<feature type="domain" description="Ion transport" evidence="7">
    <location>
        <begin position="492"/>
        <end position="738"/>
    </location>
</feature>
<dbReference type="InterPro" id="IPR027359">
    <property type="entry name" value="Volt_channel_dom_sf"/>
</dbReference>
<evidence type="ECO:0000256" key="1">
    <source>
        <dbReference type="ARBA" id="ARBA00004141"/>
    </source>
</evidence>
<feature type="transmembrane region" description="Helical" evidence="6">
    <location>
        <begin position="287"/>
        <end position="306"/>
    </location>
</feature>
<reference evidence="8 9" key="1">
    <citation type="journal article" date="2018" name="Nat. Ecol. Evol.">
        <title>Genomic signatures of mitonuclear coevolution across populations of Tigriopus californicus.</title>
        <authorList>
            <person name="Barreto F.S."/>
            <person name="Watson E.T."/>
            <person name="Lima T.G."/>
            <person name="Willett C.S."/>
            <person name="Edmands S."/>
            <person name="Li W."/>
            <person name="Burton R.S."/>
        </authorList>
    </citation>
    <scope>NUCLEOTIDE SEQUENCE [LARGE SCALE GENOMIC DNA]</scope>
    <source>
        <strain evidence="8 9">San Diego</strain>
    </source>
</reference>
<feature type="transmembrane region" description="Helical" evidence="6">
    <location>
        <begin position="558"/>
        <end position="578"/>
    </location>
</feature>
<organism evidence="8 9">
    <name type="scientific">Tigriopus californicus</name>
    <name type="common">Marine copepod</name>
    <dbReference type="NCBI Taxonomy" id="6832"/>
    <lineage>
        <taxon>Eukaryota</taxon>
        <taxon>Metazoa</taxon>
        <taxon>Ecdysozoa</taxon>
        <taxon>Arthropoda</taxon>
        <taxon>Crustacea</taxon>
        <taxon>Multicrustacea</taxon>
        <taxon>Hexanauplia</taxon>
        <taxon>Copepoda</taxon>
        <taxon>Harpacticoida</taxon>
        <taxon>Harpacticidae</taxon>
        <taxon>Tigriopus</taxon>
    </lineage>
</organism>
<dbReference type="InterPro" id="IPR005821">
    <property type="entry name" value="Ion_trans_dom"/>
</dbReference>
<evidence type="ECO:0000256" key="5">
    <source>
        <dbReference type="SAM" id="MobiDB-lite"/>
    </source>
</evidence>
<protein>
    <recommendedName>
        <fullName evidence="7">Ion transport domain-containing protein</fullName>
    </recommendedName>
</protein>
<sequence length="876" mass="100184">MEEREILVIGAAPMGATPLAGQTRPSDLSTPGTPTTPNASAAHLSALMGGIPNCRGSTSRSRRGTGNPDGTNGHAAQAGDYPSDGELSPATRRPSSLELGVTTPGAASEAHPQWMKEQWEDNYKEAAIFLEEGINNEKFTHHPRCQEELPPYLLVHNDWFHYFDLGASLVILGLGFFEAPCHAPLCFPTQVHSSIELGTLLLITLQVILKTRWIGWRDFFKHRRTLIKVFTLVLMIVEALVVLVRVDSHFRVSRSLRPIFLIDNHYCGGVRRFIRQILQSLPPILDMLVLVFFIMLIYSVFGFYLFGMVDHVYFNDLQTSFISLFVLLTTANYPDVMMRSYNQSRWSAVFFVSYLSINLYFLMNLMLAVVYDAFTRIEKEKFRRLFLHKRKAAQHAFNLLVTKERPKEVSFQHFEGLVRAYKGITSPTESYLIFRLLNKSNSGHLHIDEFYDIYNATQYSWSLAQQDEDWFSTCHPNIADLCTIIKNAVKSTWFEYTVCLIVLSNGIILVVQTAFMDSPTSNAEDRIYAPWVSYFFVALYTIEAILKLIGLGFKNYFASYWNMFDFGVTVLGILSLILEILDIPLFYVVILRPLRLLTLFRMKKRFRDVFGTAVILYPRLTSAVIVLLLTYYFFAIIGMECFHNFDLKDCCKNSSVEQYFSFVEGSNGNVYFYLNNFQSLQTSGVTLFELTVVNNWFVIMEGYAIVSGVEMSRVFFMAFYIFTMIVMTIIVAFILEAFLFRIQYKQYFSKEDEAKNLKVEVILTSEEIRQIAQARGGSIQDIAIPSNSMFKFSGEKSRTKEQLQMLMYTDEMDRWLAEAQLEETQSQARIQAAILAETSSNEYHDHGHGDNENIQIVQDDGTITAIHRPVLPELGL</sequence>
<feature type="transmembrane region" description="Helical" evidence="6">
    <location>
        <begin position="226"/>
        <end position="246"/>
    </location>
</feature>
<evidence type="ECO:0000256" key="2">
    <source>
        <dbReference type="ARBA" id="ARBA00022692"/>
    </source>
</evidence>
<dbReference type="STRING" id="6832.A0A553NX33"/>
<keyword evidence="3 6" id="KW-1133">Transmembrane helix</keyword>
<comment type="subcellular location">
    <subcellularLocation>
        <location evidence="1">Membrane</location>
        <topology evidence="1">Multi-pass membrane protein</topology>
    </subcellularLocation>
</comment>
<evidence type="ECO:0000259" key="7">
    <source>
        <dbReference type="Pfam" id="PF00520"/>
    </source>
</evidence>
<comment type="caution">
    <text evidence="8">The sequence shown here is derived from an EMBL/GenBank/DDBJ whole genome shotgun (WGS) entry which is preliminary data.</text>
</comment>
<keyword evidence="2 6" id="KW-0812">Transmembrane</keyword>
<dbReference type="Pfam" id="PF00520">
    <property type="entry name" value="Ion_trans"/>
    <property type="match status" value="2"/>
</dbReference>
<gene>
    <name evidence="8" type="ORF">TCAL_02815</name>
</gene>
<feature type="transmembrane region" description="Helical" evidence="6">
    <location>
        <begin position="614"/>
        <end position="637"/>
    </location>
</feature>
<dbReference type="Gene3D" id="1.10.287.70">
    <property type="match status" value="2"/>
</dbReference>
<dbReference type="EMBL" id="VCGU01000009">
    <property type="protein sequence ID" value="TRY69993.1"/>
    <property type="molecule type" value="Genomic_DNA"/>
</dbReference>
<dbReference type="GO" id="GO:0005216">
    <property type="term" value="F:monoatomic ion channel activity"/>
    <property type="evidence" value="ECO:0007669"/>
    <property type="project" value="InterPro"/>
</dbReference>
<dbReference type="SUPFAM" id="SSF47473">
    <property type="entry name" value="EF-hand"/>
    <property type="match status" value="1"/>
</dbReference>
<feature type="transmembrane region" description="Helical" evidence="6">
    <location>
        <begin position="197"/>
        <end position="214"/>
    </location>
</feature>
<feature type="transmembrane region" description="Helical" evidence="6">
    <location>
        <begin position="313"/>
        <end position="331"/>
    </location>
</feature>
<accession>A0A553NX33</accession>
<evidence type="ECO:0000313" key="9">
    <source>
        <dbReference type="Proteomes" id="UP000318571"/>
    </source>
</evidence>
<dbReference type="GO" id="GO:0022832">
    <property type="term" value="F:voltage-gated channel activity"/>
    <property type="evidence" value="ECO:0007669"/>
    <property type="project" value="InterPro"/>
</dbReference>
<keyword evidence="9" id="KW-1185">Reference proteome</keyword>
<dbReference type="InterPro" id="IPR011992">
    <property type="entry name" value="EF-hand-dom_pair"/>
</dbReference>
<feature type="transmembrane region" description="Helical" evidence="6">
    <location>
        <begin position="717"/>
        <end position="740"/>
    </location>
</feature>
<dbReference type="Gene3D" id="1.20.120.350">
    <property type="entry name" value="Voltage-gated potassium channels. Chain C"/>
    <property type="match status" value="1"/>
</dbReference>
<dbReference type="OrthoDB" id="10068803at2759"/>
<dbReference type="SUPFAM" id="SSF81324">
    <property type="entry name" value="Voltage-gated potassium channels"/>
    <property type="match status" value="2"/>
</dbReference>
<feature type="domain" description="Ion transport" evidence="7">
    <location>
        <begin position="190"/>
        <end position="380"/>
    </location>
</feature>
<dbReference type="GO" id="GO:0010008">
    <property type="term" value="C:endosome membrane"/>
    <property type="evidence" value="ECO:0007669"/>
    <property type="project" value="TreeGrafter"/>
</dbReference>
<feature type="transmembrane region" description="Helical" evidence="6">
    <location>
        <begin position="527"/>
        <end position="546"/>
    </location>
</feature>
<evidence type="ECO:0000256" key="3">
    <source>
        <dbReference type="ARBA" id="ARBA00022989"/>
    </source>
</evidence>